<dbReference type="Gene3D" id="3.10.20.90">
    <property type="entry name" value="Phosphatidylinositol 3-kinase Catalytic Subunit, Chain A, domain 1"/>
    <property type="match status" value="1"/>
</dbReference>
<dbReference type="GO" id="GO:0051010">
    <property type="term" value="F:microtubule plus-end binding"/>
    <property type="evidence" value="ECO:0007669"/>
    <property type="project" value="TreeGrafter"/>
</dbReference>
<dbReference type="InterPro" id="IPR029071">
    <property type="entry name" value="Ubiquitin-like_domsf"/>
</dbReference>
<dbReference type="Proteomes" id="UP000190831">
    <property type="component" value="Chromosome G"/>
</dbReference>
<dbReference type="PANTHER" id="PTHR18916:SF85">
    <property type="entry name" value="TUBULIN-FOLDING COFACTOR B"/>
    <property type="match status" value="1"/>
</dbReference>
<dbReference type="InterPro" id="IPR000626">
    <property type="entry name" value="Ubiquitin-like_dom"/>
</dbReference>
<evidence type="ECO:0000256" key="2">
    <source>
        <dbReference type="ARBA" id="ARBA00022490"/>
    </source>
</evidence>
<dbReference type="GO" id="GO:0005634">
    <property type="term" value="C:nucleus"/>
    <property type="evidence" value="ECO:0007669"/>
    <property type="project" value="TreeGrafter"/>
</dbReference>
<dbReference type="PANTHER" id="PTHR18916">
    <property type="entry name" value="DYNACTIN 1-RELATED MICROTUBULE-BINDING"/>
    <property type="match status" value="1"/>
</dbReference>
<dbReference type="OrthoDB" id="5295208at2759"/>
<organism evidence="6 7">
    <name type="scientific">Lachancea fermentati</name>
    <name type="common">Zygosaccharomyces fermentati</name>
    <dbReference type="NCBI Taxonomy" id="4955"/>
    <lineage>
        <taxon>Eukaryota</taxon>
        <taxon>Fungi</taxon>
        <taxon>Dikarya</taxon>
        <taxon>Ascomycota</taxon>
        <taxon>Saccharomycotina</taxon>
        <taxon>Saccharomycetes</taxon>
        <taxon>Saccharomycetales</taxon>
        <taxon>Saccharomycetaceae</taxon>
        <taxon>Lachancea</taxon>
    </lineage>
</organism>
<comment type="subcellular location">
    <subcellularLocation>
        <location evidence="1">Cytoplasm</location>
    </subcellularLocation>
</comment>
<dbReference type="AlphaFoldDB" id="A0A1G4MHW7"/>
<dbReference type="GO" id="GO:0031122">
    <property type="term" value="P:cytoplasmic microtubule organization"/>
    <property type="evidence" value="ECO:0007669"/>
    <property type="project" value="TreeGrafter"/>
</dbReference>
<dbReference type="OMA" id="WCGIEFD"/>
<dbReference type="Gene3D" id="2.30.30.190">
    <property type="entry name" value="CAP Gly-rich-like domain"/>
    <property type="match status" value="1"/>
</dbReference>
<evidence type="ECO:0000313" key="7">
    <source>
        <dbReference type="Proteomes" id="UP000190831"/>
    </source>
</evidence>
<keyword evidence="7" id="KW-1185">Reference proteome</keyword>
<dbReference type="Pfam" id="PF14560">
    <property type="entry name" value="Ubiquitin_2"/>
    <property type="match status" value="1"/>
</dbReference>
<dbReference type="EMBL" id="LT598486">
    <property type="protein sequence ID" value="SCW03517.1"/>
    <property type="molecule type" value="Genomic_DNA"/>
</dbReference>
<protein>
    <submittedName>
        <fullName evidence="6">LAFE_0G12222g1_1</fullName>
    </submittedName>
</protein>
<dbReference type="SUPFAM" id="SSF54236">
    <property type="entry name" value="Ubiquitin-like"/>
    <property type="match status" value="1"/>
</dbReference>
<keyword evidence="3" id="KW-0143">Chaperone</keyword>
<evidence type="ECO:0000256" key="3">
    <source>
        <dbReference type="ARBA" id="ARBA00023186"/>
    </source>
</evidence>
<evidence type="ECO:0000259" key="5">
    <source>
        <dbReference type="PROSITE" id="PS50245"/>
    </source>
</evidence>
<proteinExistence type="inferred from homology"/>
<accession>A0A1G4MHW7</accession>
<dbReference type="InterPro" id="IPR036859">
    <property type="entry name" value="CAP-Gly_dom_sf"/>
</dbReference>
<reference evidence="6 7" key="1">
    <citation type="submission" date="2016-03" db="EMBL/GenBank/DDBJ databases">
        <authorList>
            <person name="Devillers H."/>
        </authorList>
    </citation>
    <scope>NUCLEOTIDE SEQUENCE [LARGE SCALE GENOMIC DNA]</scope>
    <source>
        <strain evidence="6">CBS 6772</strain>
    </source>
</reference>
<evidence type="ECO:0000313" key="6">
    <source>
        <dbReference type="EMBL" id="SCW03517.1"/>
    </source>
</evidence>
<dbReference type="PROSITE" id="PS00845">
    <property type="entry name" value="CAP_GLY_1"/>
    <property type="match status" value="1"/>
</dbReference>
<dbReference type="Pfam" id="PF01302">
    <property type="entry name" value="CAP_GLY"/>
    <property type="match status" value="1"/>
</dbReference>
<dbReference type="PROSITE" id="PS50245">
    <property type="entry name" value="CAP_GLY_2"/>
    <property type="match status" value="1"/>
</dbReference>
<keyword evidence="2" id="KW-0963">Cytoplasm</keyword>
<evidence type="ECO:0000256" key="4">
    <source>
        <dbReference type="ARBA" id="ARBA00025779"/>
    </source>
</evidence>
<dbReference type="SMART" id="SM01052">
    <property type="entry name" value="CAP_GLY"/>
    <property type="match status" value="1"/>
</dbReference>
<comment type="similarity">
    <text evidence="4">Belongs to the TBCB family.</text>
</comment>
<gene>
    <name evidence="6" type="ORF">LAFE_0G12222G</name>
</gene>
<sequence length="246" mass="28029">MVQVKIVSDLCSTTRDIPLQWSWEQLTSKLYEYTGVTPQDMKLTFIFSDGPSMEICRASWSSEKLSETIKFTLESIEVIDNNENSVANRLAQELNGGTKDDATFELSEEAYEQRTNSVLNWKKRLQVGKFDPEYVSNVERERRVQALHAEQLAMNERCSVITTNCPERRGWLRFIGIVPQINENDIWCGIEFDEPVGKNDGTFAGQTYFGPTRPNYGGFVKPTGVKTSPDLVPLFDEDEFLSSDEI</sequence>
<dbReference type="InterPro" id="IPR000938">
    <property type="entry name" value="CAP-Gly_domain"/>
</dbReference>
<dbReference type="GO" id="GO:0035371">
    <property type="term" value="C:microtubule plus-end"/>
    <property type="evidence" value="ECO:0007669"/>
    <property type="project" value="TreeGrafter"/>
</dbReference>
<dbReference type="GO" id="GO:0005737">
    <property type="term" value="C:cytoplasm"/>
    <property type="evidence" value="ECO:0007669"/>
    <property type="project" value="UniProtKB-SubCell"/>
</dbReference>
<dbReference type="STRING" id="4955.A0A1G4MHW7"/>
<evidence type="ECO:0000256" key="1">
    <source>
        <dbReference type="ARBA" id="ARBA00004496"/>
    </source>
</evidence>
<feature type="domain" description="CAP-Gly" evidence="5">
    <location>
        <begin position="186"/>
        <end position="221"/>
    </location>
</feature>
<dbReference type="SUPFAM" id="SSF74924">
    <property type="entry name" value="Cap-Gly domain"/>
    <property type="match status" value="1"/>
</dbReference>
<name>A0A1G4MHW7_LACFM</name>